<evidence type="ECO:0000313" key="5">
    <source>
        <dbReference type="Proteomes" id="UP000031258"/>
    </source>
</evidence>
<dbReference type="SMART" id="SM00248">
    <property type="entry name" value="ANK"/>
    <property type="match status" value="7"/>
</dbReference>
<evidence type="ECO:0000256" key="3">
    <source>
        <dbReference type="PROSITE-ProRule" id="PRU00023"/>
    </source>
</evidence>
<proteinExistence type="predicted"/>
<evidence type="ECO:0000256" key="2">
    <source>
        <dbReference type="ARBA" id="ARBA00023043"/>
    </source>
</evidence>
<dbReference type="PANTHER" id="PTHR24198:SF165">
    <property type="entry name" value="ANKYRIN REPEAT-CONTAINING PROTEIN-RELATED"/>
    <property type="match status" value="1"/>
</dbReference>
<gene>
    <name evidence="4" type="ORF">NF27_HE00130</name>
</gene>
<name>A0A0C1QGE6_9RICK</name>
<dbReference type="Gene3D" id="1.25.40.20">
    <property type="entry name" value="Ankyrin repeat-containing domain"/>
    <property type="match status" value="2"/>
</dbReference>
<organism evidence="4 5">
    <name type="scientific">Candidatus Jidaibacter acanthamoebae</name>
    <dbReference type="NCBI Taxonomy" id="86105"/>
    <lineage>
        <taxon>Bacteria</taxon>
        <taxon>Pseudomonadati</taxon>
        <taxon>Pseudomonadota</taxon>
        <taxon>Alphaproteobacteria</taxon>
        <taxon>Rickettsiales</taxon>
        <taxon>Candidatus Midichloriaceae</taxon>
        <taxon>Candidatus Jidaibacter</taxon>
    </lineage>
</organism>
<evidence type="ECO:0000313" key="4">
    <source>
        <dbReference type="EMBL" id="KIE04624.1"/>
    </source>
</evidence>
<dbReference type="GO" id="GO:0005737">
    <property type="term" value="C:cytoplasm"/>
    <property type="evidence" value="ECO:0007669"/>
    <property type="project" value="TreeGrafter"/>
</dbReference>
<dbReference type="Pfam" id="PF12796">
    <property type="entry name" value="Ank_2"/>
    <property type="match status" value="1"/>
</dbReference>
<dbReference type="AlphaFoldDB" id="A0A0C1QGE6"/>
<feature type="repeat" description="ANK" evidence="3">
    <location>
        <begin position="64"/>
        <end position="96"/>
    </location>
</feature>
<feature type="repeat" description="ANK" evidence="3">
    <location>
        <begin position="127"/>
        <end position="159"/>
    </location>
</feature>
<reference evidence="4 5" key="1">
    <citation type="submission" date="2014-11" db="EMBL/GenBank/DDBJ databases">
        <title>A Rickettsiales Symbiont of Amoebae With Ancient Features.</title>
        <authorList>
            <person name="Schulz F."/>
            <person name="Martijn J."/>
            <person name="Wascher F."/>
            <person name="Kostanjsek R."/>
            <person name="Ettema T.J."/>
            <person name="Horn M."/>
        </authorList>
    </citation>
    <scope>NUCLEOTIDE SEQUENCE [LARGE SCALE GENOMIC DNA]</scope>
    <source>
        <strain evidence="4 5">UWC36</strain>
    </source>
</reference>
<feature type="repeat" description="ANK" evidence="3">
    <location>
        <begin position="445"/>
        <end position="470"/>
    </location>
</feature>
<dbReference type="STRING" id="86105.NF27_HE00130"/>
<keyword evidence="2 3" id="KW-0040">ANK repeat</keyword>
<accession>A0A0C1QGE6</accession>
<sequence>MRIPCLQNFIFSLPIDYQILLLQKEINLKNSEILHYAVQLQNIELIEFITQHAKDVNWNKPDNYGNTPIKIARRYGQSDTLKALIHAGANISNQGILDDAVGENNIELIEFIAQHAKDVDWNEPDVSGFTPLRLATLYNNPEIVKTLIRVGANISNQGMVHYAVRENNIELIEFIAQHAKDVDWNETNYAGNTPLKVAIYYDHKEIVKALIHAGATPEALHEIEYIDHIDLMDNFPIYNICQDDKFKTPFSNLLSFTYSEFSKDTEIYNNILNLAEDKTLYNILYTTALDRNSIILLVNTIRNNPLRPEVIRRGYYTSQYNKIVVKLIEPGLFPKGPFIHELSHKLMNQIFDNKVRPYCNTTEEFLYHAAIEKVLDNIISYYFRVNEPQNIVELKQDYYSLSTYERGQFLSGLSIYKAAAEGDTKVIEFFAKHGEGINWNKPDLSGYTPLMLAELYNRTETAESLIKTGARGGTSINNQTKHLSNFPAQFPLIQSYSPKPTDKCIDKVTSTFLNIYFAYNKTEEDVEFIVRYPQTIAEGCYHGNKLIQKILEPIREYWDTVVEERIKEYNLAHDASKYCLINDSPWKFMDY</sequence>
<dbReference type="PROSITE" id="PS50297">
    <property type="entry name" value="ANK_REP_REGION"/>
    <property type="match status" value="4"/>
</dbReference>
<keyword evidence="5" id="KW-1185">Reference proteome</keyword>
<feature type="repeat" description="ANK" evidence="3">
    <location>
        <begin position="190"/>
        <end position="222"/>
    </location>
</feature>
<dbReference type="InterPro" id="IPR036770">
    <property type="entry name" value="Ankyrin_rpt-contain_sf"/>
</dbReference>
<dbReference type="EMBL" id="JSWE01000176">
    <property type="protein sequence ID" value="KIE04624.1"/>
    <property type="molecule type" value="Genomic_DNA"/>
</dbReference>
<evidence type="ECO:0008006" key="6">
    <source>
        <dbReference type="Google" id="ProtNLM"/>
    </source>
</evidence>
<dbReference type="Proteomes" id="UP000031258">
    <property type="component" value="Unassembled WGS sequence"/>
</dbReference>
<comment type="caution">
    <text evidence="4">The sequence shown here is derived from an EMBL/GenBank/DDBJ whole genome shotgun (WGS) entry which is preliminary data.</text>
</comment>
<dbReference type="SUPFAM" id="SSF48403">
    <property type="entry name" value="Ankyrin repeat"/>
    <property type="match status" value="1"/>
</dbReference>
<dbReference type="PROSITE" id="PS50088">
    <property type="entry name" value="ANK_REPEAT"/>
    <property type="match status" value="4"/>
</dbReference>
<dbReference type="Pfam" id="PF13637">
    <property type="entry name" value="Ank_4"/>
    <property type="match status" value="2"/>
</dbReference>
<keyword evidence="1" id="KW-0677">Repeat</keyword>
<evidence type="ECO:0000256" key="1">
    <source>
        <dbReference type="ARBA" id="ARBA00022737"/>
    </source>
</evidence>
<dbReference type="PANTHER" id="PTHR24198">
    <property type="entry name" value="ANKYRIN REPEAT AND PROTEIN KINASE DOMAIN-CONTAINING PROTEIN"/>
    <property type="match status" value="1"/>
</dbReference>
<protein>
    <recommendedName>
        <fullName evidence="6">Ankyrin repeat protein</fullName>
    </recommendedName>
</protein>
<dbReference type="InterPro" id="IPR002110">
    <property type="entry name" value="Ankyrin_rpt"/>
</dbReference>